<dbReference type="InterPro" id="IPR013106">
    <property type="entry name" value="Ig_V-set"/>
</dbReference>
<evidence type="ECO:0000259" key="6">
    <source>
        <dbReference type="SMART" id="SM00409"/>
    </source>
</evidence>
<dbReference type="InterPro" id="IPR013783">
    <property type="entry name" value="Ig-like_fold"/>
</dbReference>
<sequence>MKWPGQRKKGGKEASEYQEKPHLLIGVVQEARNRNVHLFTSGFPLTQAHGSRGNVTTGLSASPTPTPTVPTKTVPPSPPLTTKKAPTTLHPTTKKDSTPPLVASPSTPGTPSGTPDVSNSNGSGYPYAPQTSIIHISITMLPNTSRLGGDVTLTPEGMTGMTSCTWYRGNEKGSAPIMTYKLPPVSVIEKNVSYSGRESVGKDCSLHISNLTPNDSAVYTIKATRMEPEGKKAKGLSVMVIGVLLLLLRQQRLKPKLRRLPLRDGCLRRAEEEVKRLPQGRKVFPKQEVHQLMDFGDVPVGIGLLLELKVFPSNCLLVHLFLLLLGHILSSCFSPTAAQNFTILVSAEPWFPVIGTNVTLMPRGGMENFTTCSWYRWDISELNQILVYELPPSTAKVQYMKAYTGRETVRPDCSLHIRNVSVTDITYFLILKNSTDHAEVGHVFLVVTGEQRTHHLNPEHCQHSKWEEHQPVPSTAQFPFQREKLDLCGSLDEINGQGHSAGSFMTDFYTYLEPQEQGKGAYLLSSSCFTLTHAGKNVSIEIRQEPRFVEVGQDVSLIPGGSKHIISCKWLQGDKYKYFEIFRFLAYNSSVEYKEAYSGRQTLKPDCSLHIRNLTPADSNFYAIHKVTARNKTEVGVRPLLVRPLNSLKLRGALLVNLKPTLGVKVEDDDVDEEDKIILAPNAISIVVWIFGWL</sequence>
<feature type="domain" description="Immunoglobulin" evidence="6">
    <location>
        <begin position="544"/>
        <end position="638"/>
    </location>
</feature>
<feature type="region of interest" description="Disordered" evidence="5">
    <location>
        <begin position="1"/>
        <end position="20"/>
    </location>
</feature>
<name>A0ABQ7TPR4_PHRPL</name>
<evidence type="ECO:0000256" key="1">
    <source>
        <dbReference type="ARBA" id="ARBA00022729"/>
    </source>
</evidence>
<evidence type="ECO:0000313" key="7">
    <source>
        <dbReference type="EMBL" id="KAH0631663.1"/>
    </source>
</evidence>
<proteinExistence type="inferred from homology"/>
<dbReference type="SUPFAM" id="SSF48726">
    <property type="entry name" value="Immunoglobulin"/>
    <property type="match status" value="3"/>
</dbReference>
<keyword evidence="1" id="KW-0732">Signal</keyword>
<dbReference type="PANTHER" id="PTHR44427:SF1">
    <property type="entry name" value="CARCINOEMBRYONIC ANTIGEN-RELATED CELL ADHESION MOLECULE 1"/>
    <property type="match status" value="1"/>
</dbReference>
<evidence type="ECO:0000256" key="5">
    <source>
        <dbReference type="SAM" id="MobiDB-lite"/>
    </source>
</evidence>
<feature type="domain" description="Immunoglobulin" evidence="6">
    <location>
        <begin position="140"/>
        <end position="241"/>
    </location>
</feature>
<feature type="compositionally biased region" description="Polar residues" evidence="5">
    <location>
        <begin position="116"/>
        <end position="125"/>
    </location>
</feature>
<dbReference type="InterPro" id="IPR003599">
    <property type="entry name" value="Ig_sub"/>
</dbReference>
<feature type="compositionally biased region" description="Basic residues" evidence="5">
    <location>
        <begin position="1"/>
        <end position="10"/>
    </location>
</feature>
<evidence type="ECO:0000313" key="8">
    <source>
        <dbReference type="Proteomes" id="UP000826234"/>
    </source>
</evidence>
<evidence type="ECO:0000256" key="4">
    <source>
        <dbReference type="ARBA" id="ARBA00038222"/>
    </source>
</evidence>
<dbReference type="EMBL" id="JAIPUX010000035">
    <property type="protein sequence ID" value="KAH0631663.1"/>
    <property type="molecule type" value="Genomic_DNA"/>
</dbReference>
<reference evidence="7 8" key="1">
    <citation type="journal article" date="2022" name="Gigascience">
        <title>A chromosome-level genome assembly and annotation of the desert horned lizard, Phrynosoma platyrhinos, provides insight into chromosomal rearrangements among reptiles.</title>
        <authorList>
            <person name="Koochekian N."/>
            <person name="Ascanio A."/>
            <person name="Farleigh K."/>
            <person name="Card D.C."/>
            <person name="Schield D.R."/>
            <person name="Castoe T.A."/>
            <person name="Jezkova T."/>
        </authorList>
    </citation>
    <scope>NUCLEOTIDE SEQUENCE [LARGE SCALE GENOMIC DNA]</scope>
    <source>
        <strain evidence="7">NK-2021</strain>
    </source>
</reference>
<dbReference type="Proteomes" id="UP000826234">
    <property type="component" value="Unassembled WGS sequence"/>
</dbReference>
<keyword evidence="2" id="KW-0325">Glycoprotein</keyword>
<dbReference type="Gene3D" id="2.60.40.10">
    <property type="entry name" value="Immunoglobulins"/>
    <property type="match status" value="3"/>
</dbReference>
<feature type="compositionally biased region" description="Low complexity" evidence="5">
    <location>
        <begin position="80"/>
        <end position="91"/>
    </location>
</feature>
<dbReference type="PANTHER" id="PTHR44427">
    <property type="entry name" value="CARCINOEMBRYONIC ANTIGEN-RELATED CELL ADHESION MOLECULE 19"/>
    <property type="match status" value="1"/>
</dbReference>
<accession>A0ABQ7TPR4</accession>
<dbReference type="InterPro" id="IPR050831">
    <property type="entry name" value="CEA_cell_adhesion"/>
</dbReference>
<feature type="region of interest" description="Disordered" evidence="5">
    <location>
        <begin position="44"/>
        <end position="125"/>
    </location>
</feature>
<protein>
    <recommendedName>
        <fullName evidence="6">Immunoglobulin domain-containing protein</fullName>
    </recommendedName>
</protein>
<evidence type="ECO:0000256" key="2">
    <source>
        <dbReference type="ARBA" id="ARBA00023180"/>
    </source>
</evidence>
<dbReference type="SMART" id="SM00409">
    <property type="entry name" value="IG"/>
    <property type="match status" value="2"/>
</dbReference>
<keyword evidence="8" id="KW-1185">Reference proteome</keyword>
<comment type="caution">
    <text evidence="7">The sequence shown here is derived from an EMBL/GenBank/DDBJ whole genome shotgun (WGS) entry which is preliminary data.</text>
</comment>
<organism evidence="7 8">
    <name type="scientific">Phrynosoma platyrhinos</name>
    <name type="common">Desert horned lizard</name>
    <dbReference type="NCBI Taxonomy" id="52577"/>
    <lineage>
        <taxon>Eukaryota</taxon>
        <taxon>Metazoa</taxon>
        <taxon>Chordata</taxon>
        <taxon>Craniata</taxon>
        <taxon>Vertebrata</taxon>
        <taxon>Euteleostomi</taxon>
        <taxon>Lepidosauria</taxon>
        <taxon>Squamata</taxon>
        <taxon>Bifurcata</taxon>
        <taxon>Unidentata</taxon>
        <taxon>Episquamata</taxon>
        <taxon>Toxicofera</taxon>
        <taxon>Iguania</taxon>
        <taxon>Phrynosomatidae</taxon>
        <taxon>Phrynosomatinae</taxon>
        <taxon>Phrynosoma</taxon>
    </lineage>
</organism>
<keyword evidence="3" id="KW-0393">Immunoglobulin domain</keyword>
<dbReference type="Pfam" id="PF07686">
    <property type="entry name" value="V-set"/>
    <property type="match status" value="2"/>
</dbReference>
<evidence type="ECO:0000256" key="3">
    <source>
        <dbReference type="ARBA" id="ARBA00023319"/>
    </source>
</evidence>
<dbReference type="InterPro" id="IPR036179">
    <property type="entry name" value="Ig-like_dom_sf"/>
</dbReference>
<comment type="similarity">
    <text evidence="4">Belongs to the immunoglobulin superfamily. CEA family.</text>
</comment>
<feature type="compositionally biased region" description="Basic and acidic residues" evidence="5">
    <location>
        <begin position="11"/>
        <end position="20"/>
    </location>
</feature>
<gene>
    <name evidence="7" type="ORF">JD844_006109</name>
</gene>
<feature type="compositionally biased region" description="Pro residues" evidence="5">
    <location>
        <begin position="64"/>
        <end position="79"/>
    </location>
</feature>
<feature type="compositionally biased region" description="Low complexity" evidence="5">
    <location>
        <begin position="104"/>
        <end position="115"/>
    </location>
</feature>